<evidence type="ECO:0000313" key="2">
    <source>
        <dbReference type="Proteomes" id="UP001150238"/>
    </source>
</evidence>
<proteinExistence type="predicted"/>
<evidence type="ECO:0000313" key="1">
    <source>
        <dbReference type="EMBL" id="KAJ4494008.1"/>
    </source>
</evidence>
<gene>
    <name evidence="1" type="ORF">C8J55DRAFT_500376</name>
</gene>
<name>A0A9W9B0T6_9AGAR</name>
<organism evidence="1 2">
    <name type="scientific">Lentinula lateritia</name>
    <dbReference type="NCBI Taxonomy" id="40482"/>
    <lineage>
        <taxon>Eukaryota</taxon>
        <taxon>Fungi</taxon>
        <taxon>Dikarya</taxon>
        <taxon>Basidiomycota</taxon>
        <taxon>Agaricomycotina</taxon>
        <taxon>Agaricomycetes</taxon>
        <taxon>Agaricomycetidae</taxon>
        <taxon>Agaricales</taxon>
        <taxon>Marasmiineae</taxon>
        <taxon>Omphalotaceae</taxon>
        <taxon>Lentinula</taxon>
    </lineage>
</organism>
<sequence length="77" mass="8569">VSPQPHFSAVYRFISLQVLPHFCTGSHPQMCTGCVFPPHFFSCVQARPHFSTCVQVTPHFCSQMCTGSTSHGASWIR</sequence>
<dbReference type="EMBL" id="JANVFS010000003">
    <property type="protein sequence ID" value="KAJ4494008.1"/>
    <property type="molecule type" value="Genomic_DNA"/>
</dbReference>
<dbReference type="AlphaFoldDB" id="A0A9W9B0T6"/>
<comment type="caution">
    <text evidence="1">The sequence shown here is derived from an EMBL/GenBank/DDBJ whole genome shotgun (WGS) entry which is preliminary data.</text>
</comment>
<feature type="non-terminal residue" evidence="1">
    <location>
        <position position="77"/>
    </location>
</feature>
<dbReference type="Proteomes" id="UP001150238">
    <property type="component" value="Unassembled WGS sequence"/>
</dbReference>
<reference evidence="1" key="1">
    <citation type="submission" date="2022-08" db="EMBL/GenBank/DDBJ databases">
        <authorList>
            <consortium name="DOE Joint Genome Institute"/>
            <person name="Min B."/>
            <person name="Riley R."/>
            <person name="Sierra-Patev S."/>
            <person name="Naranjo-Ortiz M."/>
            <person name="Looney B."/>
            <person name="Konkel Z."/>
            <person name="Slot J.C."/>
            <person name="Sakamoto Y."/>
            <person name="Steenwyk J.L."/>
            <person name="Rokas A."/>
            <person name="Carro J."/>
            <person name="Camarero S."/>
            <person name="Ferreira P."/>
            <person name="Molpeceres G."/>
            <person name="Ruiz-Duenas F.J."/>
            <person name="Serrano A."/>
            <person name="Henrissat B."/>
            <person name="Drula E."/>
            <person name="Hughes K.W."/>
            <person name="Mata J.L."/>
            <person name="Ishikawa N.K."/>
            <person name="Vargas-Isla R."/>
            <person name="Ushijima S."/>
            <person name="Smith C.A."/>
            <person name="Ahrendt S."/>
            <person name="Andreopoulos W."/>
            <person name="He G."/>
            <person name="Labutti K."/>
            <person name="Lipzen A."/>
            <person name="Ng V."/>
            <person name="Sandor L."/>
            <person name="Barry K."/>
            <person name="Martinez A.T."/>
            <person name="Xiao Y."/>
            <person name="Gibbons J.G."/>
            <person name="Terashima K."/>
            <person name="Hibbett D.S."/>
            <person name="Grigoriev I.V."/>
        </authorList>
    </citation>
    <scope>NUCLEOTIDE SEQUENCE</scope>
    <source>
        <strain evidence="1">Sp2 HRB7682 ss15</strain>
    </source>
</reference>
<protein>
    <submittedName>
        <fullName evidence="1">Uncharacterized protein</fullName>
    </submittedName>
</protein>
<accession>A0A9W9B0T6</accession>
<reference evidence="1" key="2">
    <citation type="journal article" date="2023" name="Proc. Natl. Acad. Sci. U.S.A.">
        <title>A global phylogenomic analysis of the shiitake genus Lentinula.</title>
        <authorList>
            <person name="Sierra-Patev S."/>
            <person name="Min B."/>
            <person name="Naranjo-Ortiz M."/>
            <person name="Looney B."/>
            <person name="Konkel Z."/>
            <person name="Slot J.C."/>
            <person name="Sakamoto Y."/>
            <person name="Steenwyk J.L."/>
            <person name="Rokas A."/>
            <person name="Carro J."/>
            <person name="Camarero S."/>
            <person name="Ferreira P."/>
            <person name="Molpeceres G."/>
            <person name="Ruiz-Duenas F.J."/>
            <person name="Serrano A."/>
            <person name="Henrissat B."/>
            <person name="Drula E."/>
            <person name="Hughes K.W."/>
            <person name="Mata J.L."/>
            <person name="Ishikawa N.K."/>
            <person name="Vargas-Isla R."/>
            <person name="Ushijima S."/>
            <person name="Smith C.A."/>
            <person name="Donoghue J."/>
            <person name="Ahrendt S."/>
            <person name="Andreopoulos W."/>
            <person name="He G."/>
            <person name="LaButti K."/>
            <person name="Lipzen A."/>
            <person name="Ng V."/>
            <person name="Riley R."/>
            <person name="Sandor L."/>
            <person name="Barry K."/>
            <person name="Martinez A.T."/>
            <person name="Xiao Y."/>
            <person name="Gibbons J.G."/>
            <person name="Terashima K."/>
            <person name="Grigoriev I.V."/>
            <person name="Hibbett D."/>
        </authorList>
    </citation>
    <scope>NUCLEOTIDE SEQUENCE</scope>
    <source>
        <strain evidence="1">Sp2 HRB7682 ss15</strain>
    </source>
</reference>